<dbReference type="PANTHER" id="PTHR43080">
    <property type="entry name" value="CBS DOMAIN-CONTAINING PROTEIN CBSX3, MITOCHONDRIAL"/>
    <property type="match status" value="1"/>
</dbReference>
<dbReference type="PROSITE" id="PS51371">
    <property type="entry name" value="CBS"/>
    <property type="match status" value="2"/>
</dbReference>
<proteinExistence type="predicted"/>
<dbReference type="PANTHER" id="PTHR43080:SF2">
    <property type="entry name" value="CBS DOMAIN-CONTAINING PROTEIN"/>
    <property type="match status" value="1"/>
</dbReference>
<dbReference type="Gene3D" id="3.40.1390.20">
    <property type="entry name" value="HprK N-terminal domain-like"/>
    <property type="match status" value="1"/>
</dbReference>
<dbReference type="InterPro" id="IPR036390">
    <property type="entry name" value="WH_DNA-bd_sf"/>
</dbReference>
<organism evidence="4 5">
    <name type="scientific">Caldicoprobacter faecalis</name>
    <dbReference type="NCBI Taxonomy" id="937334"/>
    <lineage>
        <taxon>Bacteria</taxon>
        <taxon>Bacillati</taxon>
        <taxon>Bacillota</taxon>
        <taxon>Clostridia</taxon>
        <taxon>Caldicoprobacterales</taxon>
        <taxon>Caldicoprobacteraceae</taxon>
        <taxon>Caldicoprobacter</taxon>
    </lineage>
</organism>
<dbReference type="InterPro" id="IPR000644">
    <property type="entry name" value="CBS_dom"/>
</dbReference>
<name>A0A1I5W4X6_9FIRM</name>
<dbReference type="RefSeq" id="WP_025746755.1">
    <property type="nucleotide sequence ID" value="NZ_FOXR01000014.1"/>
</dbReference>
<dbReference type="Pfam" id="PF00571">
    <property type="entry name" value="CBS"/>
    <property type="match status" value="2"/>
</dbReference>
<gene>
    <name evidence="4" type="ORF">SAMN05444406_11420</name>
</gene>
<dbReference type="EMBL" id="FOXR01000014">
    <property type="protein sequence ID" value="SFQ14788.1"/>
    <property type="molecule type" value="Genomic_DNA"/>
</dbReference>
<dbReference type="OrthoDB" id="1790451at2"/>
<dbReference type="Proteomes" id="UP000198577">
    <property type="component" value="Unassembled WGS sequence"/>
</dbReference>
<dbReference type="InterPro" id="IPR028979">
    <property type="entry name" value="Ser_kin/Pase_Hpr-like_N_sf"/>
</dbReference>
<feature type="domain" description="CBS" evidence="3">
    <location>
        <begin position="253"/>
        <end position="313"/>
    </location>
</feature>
<dbReference type="InterPro" id="IPR051257">
    <property type="entry name" value="Diverse_CBS-Domain"/>
</dbReference>
<evidence type="ECO:0000259" key="3">
    <source>
        <dbReference type="PROSITE" id="PS51371"/>
    </source>
</evidence>
<dbReference type="InterPro" id="IPR036388">
    <property type="entry name" value="WH-like_DNA-bd_sf"/>
</dbReference>
<dbReference type="Gene3D" id="3.10.580.10">
    <property type="entry name" value="CBS-domain"/>
    <property type="match status" value="1"/>
</dbReference>
<dbReference type="AlphaFoldDB" id="A0A1I5W4X6"/>
<dbReference type="SUPFAM" id="SSF46785">
    <property type="entry name" value="Winged helix' DNA-binding domain"/>
    <property type="match status" value="1"/>
</dbReference>
<evidence type="ECO:0000256" key="2">
    <source>
        <dbReference type="PROSITE-ProRule" id="PRU00703"/>
    </source>
</evidence>
<keyword evidence="1 2" id="KW-0129">CBS domain</keyword>
<dbReference type="Gene3D" id="1.10.10.10">
    <property type="entry name" value="Winged helix-like DNA-binding domain superfamily/Winged helix DNA-binding domain"/>
    <property type="match status" value="1"/>
</dbReference>
<dbReference type="InterPro" id="IPR010766">
    <property type="entry name" value="DRTGG"/>
</dbReference>
<dbReference type="STRING" id="937334.SAMN05444406_11420"/>
<dbReference type="SUPFAM" id="SSF54631">
    <property type="entry name" value="CBS-domain pair"/>
    <property type="match status" value="1"/>
</dbReference>
<evidence type="ECO:0000313" key="4">
    <source>
        <dbReference type="EMBL" id="SFQ14788.1"/>
    </source>
</evidence>
<evidence type="ECO:0000313" key="5">
    <source>
        <dbReference type="Proteomes" id="UP000198577"/>
    </source>
</evidence>
<keyword evidence="5" id="KW-1185">Reference proteome</keyword>
<dbReference type="InterPro" id="IPR046342">
    <property type="entry name" value="CBS_dom_sf"/>
</dbReference>
<dbReference type="SMART" id="SM00116">
    <property type="entry name" value="CBS"/>
    <property type="match status" value="2"/>
</dbReference>
<dbReference type="Gene3D" id="3.10.129.10">
    <property type="entry name" value="Hotdog Thioesterase"/>
    <property type="match status" value="1"/>
</dbReference>
<evidence type="ECO:0000256" key="1">
    <source>
        <dbReference type="ARBA" id="ARBA00023122"/>
    </source>
</evidence>
<sequence length="432" mass="48266">MSTKHNLIIEYIKQLEVGTRISVRKIAQQMGVSEGTAYRAIKEAESLEYVKTLPRVGTVRIEKVEKRDIERLTYAEVVSIVDGMVLGGRKGLDKTLSRFVIGAMTIDAMKKYLSSGSLLIVGNREEAHRLALENDCAVLITGGFSCSQEIRDLADAKELPVITSTYDTFTIATMINKAISERMIKKDILLVEDIMVPNPHYLSVNDTIEKWRMLFYTTGHSRFPVVDQNHHVVGIVTSKDIADAEGKSIQELMTPNPITVGPKTTIAYAAHIMIWEGIELLPVVENKKLVGIVTNQDVIKALQYMSSQPQVSETLEDMVLKGFQNKKIEDGMVFYGSVSPMLLSQIGTASWSAMTMLMATVGNVALRKYKQLDIILDSFTVYFVKPVQLDDELEVTARVIEESRHFNKVEVTCCHDKELVGKALLSAKSMKR</sequence>
<dbReference type="InterPro" id="IPR029069">
    <property type="entry name" value="HotDog_dom_sf"/>
</dbReference>
<dbReference type="Pfam" id="PF07085">
    <property type="entry name" value="DRTGG"/>
    <property type="match status" value="1"/>
</dbReference>
<reference evidence="4 5" key="1">
    <citation type="submission" date="2016-10" db="EMBL/GenBank/DDBJ databases">
        <authorList>
            <person name="de Groot N.N."/>
        </authorList>
    </citation>
    <scope>NUCLEOTIDE SEQUENCE [LARGE SCALE GENOMIC DNA]</scope>
    <source>
        <strain evidence="4 5">DSM 20678</strain>
    </source>
</reference>
<feature type="domain" description="CBS" evidence="3">
    <location>
        <begin position="195"/>
        <end position="251"/>
    </location>
</feature>
<dbReference type="SUPFAM" id="SSF75138">
    <property type="entry name" value="HprK N-terminal domain-like"/>
    <property type="match status" value="1"/>
</dbReference>
<accession>A0A1I5W4X6</accession>
<dbReference type="CDD" id="cd04596">
    <property type="entry name" value="CBS_pair_DRTGG_assoc"/>
    <property type="match status" value="1"/>
</dbReference>
<protein>
    <submittedName>
        <fullName evidence="4">Predicted transcriptional regulator containing CBS domains</fullName>
    </submittedName>
</protein>
<dbReference type="SUPFAM" id="SSF54637">
    <property type="entry name" value="Thioesterase/thiol ester dehydrase-isomerase"/>
    <property type="match status" value="1"/>
</dbReference>